<sequence length="264" mass="30449">MPSTYAHYLFGKEVYKNLGDNVKNMINQNKELYLIGLHGPDILFYYKPLQSNSINKVGYGMHEKIASEFFEKSNYIIGNSYSDDGKKAYILGFICHYMLDSECHKYIGEKIQSSGVSHAEIEVEFDRYLLVLDGKNPIKSKLTNHIIANRQIAKCISSFYDDISGKDVLKALRSMKRFNNLLVAPGKLKRKIIVKFMKKTGNYEEMHGLMVNYSPNPECMDSCQELHTRFTNAVLPTALLIKEYFGNFNNTSVKLNKRFERNFE</sequence>
<dbReference type="Proteomes" id="UP000199701">
    <property type="component" value="Unassembled WGS sequence"/>
</dbReference>
<keyword evidence="3" id="KW-1185">Reference proteome</keyword>
<reference evidence="2 3" key="1">
    <citation type="submission" date="2016-10" db="EMBL/GenBank/DDBJ databases">
        <authorList>
            <person name="de Groot N.N."/>
        </authorList>
    </citation>
    <scope>NUCLEOTIDE SEQUENCE [LARGE SCALE GENOMIC DNA]</scope>
    <source>
        <strain evidence="2 3">DSM 9179</strain>
    </source>
</reference>
<evidence type="ECO:0000313" key="2">
    <source>
        <dbReference type="EMBL" id="SEW42347.1"/>
    </source>
</evidence>
<dbReference type="InterPro" id="IPR029002">
    <property type="entry name" value="PLPC/GPLD1"/>
</dbReference>
<dbReference type="EMBL" id="FOJI01000019">
    <property type="protein sequence ID" value="SEW42347.1"/>
    <property type="molecule type" value="Genomic_DNA"/>
</dbReference>
<proteinExistence type="predicted"/>
<gene>
    <name evidence="2" type="ORF">SAMN05421659_11912</name>
</gene>
<dbReference type="STRING" id="99656.SAMN05421659_11912"/>
<organism evidence="2 3">
    <name type="scientific">[Clostridium] fimetarium</name>
    <dbReference type="NCBI Taxonomy" id="99656"/>
    <lineage>
        <taxon>Bacteria</taxon>
        <taxon>Bacillati</taxon>
        <taxon>Bacillota</taxon>
        <taxon>Clostridia</taxon>
        <taxon>Lachnospirales</taxon>
        <taxon>Lachnospiraceae</taxon>
    </lineage>
</organism>
<dbReference type="RefSeq" id="WP_092457028.1">
    <property type="nucleotide sequence ID" value="NZ_FOJI01000019.1"/>
</dbReference>
<dbReference type="AlphaFoldDB" id="A0A1I0RMJ5"/>
<protein>
    <submittedName>
        <fullName evidence="2">Zinc dependent phospholipase C</fullName>
    </submittedName>
</protein>
<evidence type="ECO:0000313" key="3">
    <source>
        <dbReference type="Proteomes" id="UP000199701"/>
    </source>
</evidence>
<dbReference type="Pfam" id="PF00882">
    <property type="entry name" value="Zn_dep_PLPC"/>
    <property type="match status" value="1"/>
</dbReference>
<evidence type="ECO:0000259" key="1">
    <source>
        <dbReference type="Pfam" id="PF00882"/>
    </source>
</evidence>
<accession>A0A1I0RMJ5</accession>
<dbReference type="OrthoDB" id="9810528at2"/>
<feature type="domain" description="Phospholipase C/D" evidence="1">
    <location>
        <begin position="7"/>
        <end position="163"/>
    </location>
</feature>
<name>A0A1I0RMJ5_9FIRM</name>